<organism evidence="2 3">
    <name type="scientific">Candidatus Shapirobacteria bacterium CG10_big_fil_rev_8_21_14_0_10_38_14</name>
    <dbReference type="NCBI Taxonomy" id="1974483"/>
    <lineage>
        <taxon>Bacteria</taxon>
        <taxon>Candidatus Shapironibacteriota</taxon>
    </lineage>
</organism>
<dbReference type="InterPro" id="IPR043998">
    <property type="entry name" value="Put_Metallopep"/>
</dbReference>
<comment type="caution">
    <text evidence="2">The sequence shown here is derived from an EMBL/GenBank/DDBJ whole genome shotgun (WGS) entry which is preliminary data.</text>
</comment>
<sequence length="124" mass="14635">MEFVLAPELKSDIKRIVLKLELTYINVDNIVPFKSFGSKSRAIARIWSLPKIWQIALNTDAHYCIEVVSERFDRLSQPDKEKVIIHELLHVPKNFSGALLPHRQRSKRIDRRTIEKLYVQLHNY</sequence>
<gene>
    <name evidence="2" type="ORF">COU96_00270</name>
</gene>
<feature type="domain" description="Putative phage metallopeptidase" evidence="1">
    <location>
        <begin position="2"/>
        <end position="102"/>
    </location>
</feature>
<accession>A0A2M8L6A3</accession>
<name>A0A2M8L6A3_9BACT</name>
<evidence type="ECO:0000313" key="2">
    <source>
        <dbReference type="EMBL" id="PJE69332.1"/>
    </source>
</evidence>
<reference evidence="3" key="1">
    <citation type="submission" date="2017-09" db="EMBL/GenBank/DDBJ databases">
        <title>Depth-based differentiation of microbial function through sediment-hosted aquifers and enrichment of novel symbionts in the deep terrestrial subsurface.</title>
        <authorList>
            <person name="Probst A.J."/>
            <person name="Ladd B."/>
            <person name="Jarett J.K."/>
            <person name="Geller-Mcgrath D.E."/>
            <person name="Sieber C.M.K."/>
            <person name="Emerson J.B."/>
            <person name="Anantharaman K."/>
            <person name="Thomas B.C."/>
            <person name="Malmstrom R."/>
            <person name="Stieglmeier M."/>
            <person name="Klingl A."/>
            <person name="Woyke T."/>
            <person name="Ryan C.M."/>
            <person name="Banfield J.F."/>
        </authorList>
    </citation>
    <scope>NUCLEOTIDE SEQUENCE [LARGE SCALE GENOMIC DNA]</scope>
</reference>
<protein>
    <submittedName>
        <fullName evidence="2">Metallopeptidase</fullName>
    </submittedName>
</protein>
<evidence type="ECO:0000313" key="3">
    <source>
        <dbReference type="Proteomes" id="UP000229500"/>
    </source>
</evidence>
<dbReference type="AlphaFoldDB" id="A0A2M8L6A3"/>
<dbReference type="EMBL" id="PFEL01000013">
    <property type="protein sequence ID" value="PJE69332.1"/>
    <property type="molecule type" value="Genomic_DNA"/>
</dbReference>
<dbReference type="Pfam" id="PF18894">
    <property type="entry name" value="PhageMetallopep"/>
    <property type="match status" value="1"/>
</dbReference>
<evidence type="ECO:0000259" key="1">
    <source>
        <dbReference type="Pfam" id="PF18894"/>
    </source>
</evidence>
<dbReference type="Proteomes" id="UP000229500">
    <property type="component" value="Unassembled WGS sequence"/>
</dbReference>
<proteinExistence type="predicted"/>